<accession>A0A4R7PIV7</accession>
<evidence type="ECO:0000313" key="2">
    <source>
        <dbReference type="Proteomes" id="UP000294689"/>
    </source>
</evidence>
<reference evidence="1 2" key="1">
    <citation type="submission" date="2019-03" db="EMBL/GenBank/DDBJ databases">
        <title>Genomic Encyclopedia of Archaeal and Bacterial Type Strains, Phase II (KMG-II): from individual species to whole genera.</title>
        <authorList>
            <person name="Goeker M."/>
        </authorList>
    </citation>
    <scope>NUCLEOTIDE SEQUENCE [LARGE SCALE GENOMIC DNA]</scope>
    <source>
        <strain evidence="1 2">DSM 28135</strain>
    </source>
</reference>
<keyword evidence="2" id="KW-1185">Reference proteome</keyword>
<gene>
    <name evidence="1" type="ORF">BXY82_3146</name>
</gene>
<comment type="caution">
    <text evidence="1">The sequence shown here is derived from an EMBL/GenBank/DDBJ whole genome shotgun (WGS) entry which is preliminary data.</text>
</comment>
<sequence>AYLENPADFPMLRECLLLSVMYLATAHTFNVGNNSLHFGKKINHLKLTFLRNDQNKN</sequence>
<dbReference type="Proteomes" id="UP000294689">
    <property type="component" value="Unassembled WGS sequence"/>
</dbReference>
<protein>
    <submittedName>
        <fullName evidence="1">Uncharacterized protein</fullName>
    </submittedName>
</protein>
<evidence type="ECO:0000313" key="1">
    <source>
        <dbReference type="EMBL" id="TDU33711.1"/>
    </source>
</evidence>
<name>A0A4R7PIV7_9FLAO</name>
<dbReference type="AlphaFoldDB" id="A0A4R7PIV7"/>
<organism evidence="1 2">
    <name type="scientific">Gelidibacter sediminis</name>
    <dbReference type="NCBI Taxonomy" id="1608710"/>
    <lineage>
        <taxon>Bacteria</taxon>
        <taxon>Pseudomonadati</taxon>
        <taxon>Bacteroidota</taxon>
        <taxon>Flavobacteriia</taxon>
        <taxon>Flavobacteriales</taxon>
        <taxon>Flavobacteriaceae</taxon>
        <taxon>Gelidibacter</taxon>
    </lineage>
</organism>
<dbReference type="EMBL" id="SOBW01000013">
    <property type="protein sequence ID" value="TDU33711.1"/>
    <property type="molecule type" value="Genomic_DNA"/>
</dbReference>
<feature type="non-terminal residue" evidence="1">
    <location>
        <position position="1"/>
    </location>
</feature>
<proteinExistence type="predicted"/>